<dbReference type="InterPro" id="IPR057705">
    <property type="entry name" value="DUF7945"/>
</dbReference>
<protein>
    <submittedName>
        <fullName evidence="1">Uncharacterized protein</fullName>
    </submittedName>
</protein>
<name>A0AB39KSY4_9CAUL</name>
<gene>
    <name evidence="1" type="ORF">ABOZ73_00345</name>
</gene>
<dbReference type="AlphaFoldDB" id="A0AB39KSY4"/>
<dbReference type="EMBL" id="CP158375">
    <property type="protein sequence ID" value="XDO96916.1"/>
    <property type="molecule type" value="Genomic_DNA"/>
</dbReference>
<dbReference type="RefSeq" id="WP_369059806.1">
    <property type="nucleotide sequence ID" value="NZ_CP158375.1"/>
</dbReference>
<organism evidence="1">
    <name type="scientific">Caulobacter sp. 73W</name>
    <dbReference type="NCBI Taxonomy" id="3161137"/>
    <lineage>
        <taxon>Bacteria</taxon>
        <taxon>Pseudomonadati</taxon>
        <taxon>Pseudomonadota</taxon>
        <taxon>Alphaproteobacteria</taxon>
        <taxon>Caulobacterales</taxon>
        <taxon>Caulobacteraceae</taxon>
        <taxon>Caulobacter</taxon>
    </lineage>
</organism>
<evidence type="ECO:0000313" key="1">
    <source>
        <dbReference type="EMBL" id="XDO96916.1"/>
    </source>
</evidence>
<sequence length="202" mass="22646">MVDRTLRLFESSDGRRQASVFSRGDFYLYDEHALIDDDGEVVWSPQDESGLYATAAAAETALRASIVWMRQDGWRALLPPTPGSWTSLQLPHARQALLDVLCEDLAVIDPLQAWADQRANGWVAGIDVIIHQLFDDNDFTAHAIGESLFDEAEATAVSHVLAALRSLLERHPNGTDEDFVRDPQWPRLRNAAIAAWARLRDR</sequence>
<dbReference type="NCBIfam" id="NF047838">
    <property type="entry name" value="SCO4402_fam"/>
    <property type="match status" value="1"/>
</dbReference>
<proteinExistence type="predicted"/>
<accession>A0AB39KSY4</accession>
<reference evidence="1" key="1">
    <citation type="submission" date="2024-06" db="EMBL/GenBank/DDBJ databases">
        <title>Caulobacter inopinatus, sp. nov.</title>
        <authorList>
            <person name="Donachie S.P."/>
        </authorList>
    </citation>
    <scope>NUCLEOTIDE SEQUENCE</scope>
    <source>
        <strain evidence="1">73W</strain>
    </source>
</reference>